<dbReference type="SUPFAM" id="SSF53300">
    <property type="entry name" value="vWA-like"/>
    <property type="match status" value="1"/>
</dbReference>
<evidence type="ECO:0000256" key="1">
    <source>
        <dbReference type="SAM" id="SignalP"/>
    </source>
</evidence>
<dbReference type="InterPro" id="IPR036465">
    <property type="entry name" value="vWFA_dom_sf"/>
</dbReference>
<feature type="chain" id="PRO_5005895694" evidence="1">
    <location>
        <begin position="21"/>
        <end position="220"/>
    </location>
</feature>
<proteinExistence type="predicted"/>
<organism evidence="3 4">
    <name type="scientific">Strongyloides papillosus</name>
    <name type="common">Intestinal threadworm</name>
    <dbReference type="NCBI Taxonomy" id="174720"/>
    <lineage>
        <taxon>Eukaryota</taxon>
        <taxon>Metazoa</taxon>
        <taxon>Ecdysozoa</taxon>
        <taxon>Nematoda</taxon>
        <taxon>Chromadorea</taxon>
        <taxon>Rhabditida</taxon>
        <taxon>Tylenchina</taxon>
        <taxon>Panagrolaimomorpha</taxon>
        <taxon>Strongyloidoidea</taxon>
        <taxon>Strongyloididae</taxon>
        <taxon>Strongyloides</taxon>
    </lineage>
</organism>
<accession>A0A0N5C9P7</accession>
<dbReference type="WBParaSite" id="SPAL_0001462600.1">
    <property type="protein sequence ID" value="SPAL_0001462600.1"/>
    <property type="gene ID" value="SPAL_0001462600"/>
</dbReference>
<evidence type="ECO:0000313" key="4">
    <source>
        <dbReference type="WBParaSite" id="SPAL_0001462600.1"/>
    </source>
</evidence>
<evidence type="ECO:0000313" key="3">
    <source>
        <dbReference type="Proteomes" id="UP000046392"/>
    </source>
</evidence>
<keyword evidence="3" id="KW-1185">Reference proteome</keyword>
<evidence type="ECO:0000259" key="2">
    <source>
        <dbReference type="Pfam" id="PF00092"/>
    </source>
</evidence>
<dbReference type="AlphaFoldDB" id="A0A0N5C9P7"/>
<feature type="domain" description="VWFA" evidence="2">
    <location>
        <begin position="44"/>
        <end position="148"/>
    </location>
</feature>
<dbReference type="Pfam" id="PF00092">
    <property type="entry name" value="VWA"/>
    <property type="match status" value="1"/>
</dbReference>
<protein>
    <submittedName>
        <fullName evidence="4">VWFA domain-containing protein</fullName>
    </submittedName>
</protein>
<name>A0A0N5C9P7_STREA</name>
<dbReference type="Gene3D" id="3.40.50.410">
    <property type="entry name" value="von Willebrand factor, type A domain"/>
    <property type="match status" value="1"/>
</dbReference>
<dbReference type="InterPro" id="IPR002035">
    <property type="entry name" value="VWF_A"/>
</dbReference>
<feature type="signal peptide" evidence="1">
    <location>
        <begin position="1"/>
        <end position="20"/>
    </location>
</feature>
<sequence length="220" mass="25041">MNVIFKNIFFFLAISCVTQPYTIQLTEEKGDNVIPCHSTNLCYISIVFDISSDILSNRLFMDIKNILKNNISTEIPNFTQVSFTTFSRDINTILNFGNFKNKDDFLEFIESLKQSPGFILSNVLNTVNNLTTPSTTKLSTFVFISNYDKEEIANSIVYANKLREKGSLNFVILGRGIKPVQLLPLEPSSIYVINFDNNDAKQLTAFFYNSLSCFPENCIR</sequence>
<reference evidence="4" key="1">
    <citation type="submission" date="2017-02" db="UniProtKB">
        <authorList>
            <consortium name="WormBaseParasite"/>
        </authorList>
    </citation>
    <scope>IDENTIFICATION</scope>
</reference>
<dbReference type="Proteomes" id="UP000046392">
    <property type="component" value="Unplaced"/>
</dbReference>
<keyword evidence="1" id="KW-0732">Signal</keyword>